<feature type="compositionally biased region" description="Basic residues" evidence="1">
    <location>
        <begin position="74"/>
        <end position="87"/>
    </location>
</feature>
<feature type="compositionally biased region" description="Polar residues" evidence="1">
    <location>
        <begin position="1"/>
        <end position="20"/>
    </location>
</feature>
<name>A0A8B6FZK3_MYTGA</name>
<protein>
    <submittedName>
        <fullName evidence="2">Uncharacterized protein</fullName>
    </submittedName>
</protein>
<keyword evidence="3" id="KW-1185">Reference proteome</keyword>
<sequence>MGCGSSSTEKQQNQATTSDHQIALDRVLYGAQASQKWKKLVAEKNLATAKGLSHDGTFYRDKNSGKFGSVKSTITRRQKKAKERKKK</sequence>
<evidence type="ECO:0000313" key="3">
    <source>
        <dbReference type="Proteomes" id="UP000596742"/>
    </source>
</evidence>
<evidence type="ECO:0000313" key="2">
    <source>
        <dbReference type="EMBL" id="VDI56658.1"/>
    </source>
</evidence>
<dbReference type="AlphaFoldDB" id="A0A8B6FZK3"/>
<reference evidence="2" key="1">
    <citation type="submission" date="2018-11" db="EMBL/GenBank/DDBJ databases">
        <authorList>
            <person name="Alioto T."/>
            <person name="Alioto T."/>
        </authorList>
    </citation>
    <scope>NUCLEOTIDE SEQUENCE</scope>
</reference>
<gene>
    <name evidence="2" type="ORF">MGAL_10B064070</name>
</gene>
<organism evidence="2 3">
    <name type="scientific">Mytilus galloprovincialis</name>
    <name type="common">Mediterranean mussel</name>
    <dbReference type="NCBI Taxonomy" id="29158"/>
    <lineage>
        <taxon>Eukaryota</taxon>
        <taxon>Metazoa</taxon>
        <taxon>Spiralia</taxon>
        <taxon>Lophotrochozoa</taxon>
        <taxon>Mollusca</taxon>
        <taxon>Bivalvia</taxon>
        <taxon>Autobranchia</taxon>
        <taxon>Pteriomorphia</taxon>
        <taxon>Mytilida</taxon>
        <taxon>Mytiloidea</taxon>
        <taxon>Mytilidae</taxon>
        <taxon>Mytilinae</taxon>
        <taxon>Mytilus</taxon>
    </lineage>
</organism>
<accession>A0A8B6FZK3</accession>
<comment type="caution">
    <text evidence="2">The sequence shown here is derived from an EMBL/GenBank/DDBJ whole genome shotgun (WGS) entry which is preliminary data.</text>
</comment>
<proteinExistence type="predicted"/>
<feature type="region of interest" description="Disordered" evidence="1">
    <location>
        <begin position="60"/>
        <end position="87"/>
    </location>
</feature>
<feature type="region of interest" description="Disordered" evidence="1">
    <location>
        <begin position="1"/>
        <end position="21"/>
    </location>
</feature>
<dbReference type="EMBL" id="UYJE01007638">
    <property type="protein sequence ID" value="VDI56658.1"/>
    <property type="molecule type" value="Genomic_DNA"/>
</dbReference>
<evidence type="ECO:0000256" key="1">
    <source>
        <dbReference type="SAM" id="MobiDB-lite"/>
    </source>
</evidence>
<dbReference type="Proteomes" id="UP000596742">
    <property type="component" value="Unassembled WGS sequence"/>
</dbReference>